<dbReference type="EMBL" id="WJXW01000001">
    <property type="protein sequence ID" value="KAF9740697.1"/>
    <property type="molecule type" value="Genomic_DNA"/>
</dbReference>
<keyword evidence="2" id="KW-1185">Reference proteome</keyword>
<comment type="caution">
    <text evidence="1">The sequence shown here is derived from an EMBL/GenBank/DDBJ whole genome shotgun (WGS) entry which is preliminary data.</text>
</comment>
<dbReference type="OrthoDB" id="10458049at2759"/>
<name>A0A9P6GRV4_9PLEO</name>
<sequence length="169" mass="19638">MSQILREEQTRPTVSEICIKWRLRGKYFWKVNQSPCNDTKIGQVETRYPACNHAQKRTSWQTCKRPLDLEQSARAPSFAFCQRFILLPVGMLGAIPWYLLPGSAQQDWTWNLGVKLCRIGTTVVCYPDRRLFSVAMIVGLIKVVLRWPNEPCLLRLLDLVRYSMTFISN</sequence>
<dbReference type="Proteomes" id="UP000756921">
    <property type="component" value="Unassembled WGS sequence"/>
</dbReference>
<evidence type="ECO:0000313" key="2">
    <source>
        <dbReference type="Proteomes" id="UP000756921"/>
    </source>
</evidence>
<accession>A0A9P6GRV4</accession>
<evidence type="ECO:0000313" key="1">
    <source>
        <dbReference type="EMBL" id="KAF9740697.1"/>
    </source>
</evidence>
<reference evidence="1" key="1">
    <citation type="journal article" date="2020" name="Mol. Plant Microbe Interact.">
        <title>Genome Sequence of the Biocontrol Agent Coniothyrium minitans strain Conio (IMI 134523).</title>
        <authorList>
            <person name="Patel D."/>
            <person name="Shittu T.A."/>
            <person name="Baroncelli R."/>
            <person name="Muthumeenakshi S."/>
            <person name="Osborne T.H."/>
            <person name="Janganan T.K."/>
            <person name="Sreenivasaprasad S."/>
        </authorList>
    </citation>
    <scope>NUCLEOTIDE SEQUENCE</scope>
    <source>
        <strain evidence="1">Conio</strain>
    </source>
</reference>
<gene>
    <name evidence="1" type="ORF">PMIN01_00236</name>
</gene>
<protein>
    <submittedName>
        <fullName evidence="1">Uncharacterized protein</fullName>
    </submittedName>
</protein>
<dbReference type="AlphaFoldDB" id="A0A9P6GRV4"/>
<organism evidence="1 2">
    <name type="scientific">Paraphaeosphaeria minitans</name>
    <dbReference type="NCBI Taxonomy" id="565426"/>
    <lineage>
        <taxon>Eukaryota</taxon>
        <taxon>Fungi</taxon>
        <taxon>Dikarya</taxon>
        <taxon>Ascomycota</taxon>
        <taxon>Pezizomycotina</taxon>
        <taxon>Dothideomycetes</taxon>
        <taxon>Pleosporomycetidae</taxon>
        <taxon>Pleosporales</taxon>
        <taxon>Massarineae</taxon>
        <taxon>Didymosphaeriaceae</taxon>
        <taxon>Paraphaeosphaeria</taxon>
    </lineage>
</organism>
<proteinExistence type="predicted"/>